<keyword evidence="3" id="KW-1185">Reference proteome</keyword>
<evidence type="ECO:0000259" key="1">
    <source>
        <dbReference type="Pfam" id="PF05239"/>
    </source>
</evidence>
<comment type="caution">
    <text evidence="2">The sequence shown here is derived from an EMBL/GenBank/DDBJ whole genome shotgun (WGS) entry which is preliminary data.</text>
</comment>
<dbReference type="SUPFAM" id="SSF50346">
    <property type="entry name" value="PRC-barrel domain"/>
    <property type="match status" value="1"/>
</dbReference>
<name>A0ABU9T6M4_9HYPH</name>
<dbReference type="RefSeq" id="WP_342848000.1">
    <property type="nucleotide sequence ID" value="NZ_JBBMQO010000004.1"/>
</dbReference>
<dbReference type="EMBL" id="JBBMQO010000004">
    <property type="protein sequence ID" value="MEM5501500.1"/>
    <property type="molecule type" value="Genomic_DNA"/>
</dbReference>
<dbReference type="Proteomes" id="UP001477870">
    <property type="component" value="Unassembled WGS sequence"/>
</dbReference>
<sequence>MFTDLKIIEASKRKTGLAALLQAALVSSAFIMGSLGVAQADDLSNAYAVEGESAYSESFDEAMIEEHPLNDAWMGMTVETADGQVAGYVSDAVMAPNGDIETLFITPGGEGRLNEEIVIDARNVQLNDWNVTTSYTLRALASLQTPDEYLQTASLVE</sequence>
<dbReference type="Pfam" id="PF05239">
    <property type="entry name" value="PRC"/>
    <property type="match status" value="1"/>
</dbReference>
<evidence type="ECO:0000313" key="2">
    <source>
        <dbReference type="EMBL" id="MEM5501500.1"/>
    </source>
</evidence>
<dbReference type="InterPro" id="IPR011033">
    <property type="entry name" value="PRC_barrel-like_sf"/>
</dbReference>
<organism evidence="2 3">
    <name type="scientific">Ahrensia kielensis</name>
    <dbReference type="NCBI Taxonomy" id="76980"/>
    <lineage>
        <taxon>Bacteria</taxon>
        <taxon>Pseudomonadati</taxon>
        <taxon>Pseudomonadota</taxon>
        <taxon>Alphaproteobacteria</taxon>
        <taxon>Hyphomicrobiales</taxon>
        <taxon>Ahrensiaceae</taxon>
        <taxon>Ahrensia</taxon>
    </lineage>
</organism>
<reference evidence="2 3" key="1">
    <citation type="submission" date="2024-03" db="EMBL/GenBank/DDBJ databases">
        <title>Community enrichment and isolation of bacterial strains for fucoidan degradation.</title>
        <authorList>
            <person name="Sichert A."/>
        </authorList>
    </citation>
    <scope>NUCLEOTIDE SEQUENCE [LARGE SCALE GENOMIC DNA]</scope>
    <source>
        <strain evidence="2 3">AS62</strain>
    </source>
</reference>
<gene>
    <name evidence="2" type="ORF">WNY59_07860</name>
</gene>
<proteinExistence type="predicted"/>
<evidence type="ECO:0000313" key="3">
    <source>
        <dbReference type="Proteomes" id="UP001477870"/>
    </source>
</evidence>
<accession>A0ABU9T6M4</accession>
<protein>
    <submittedName>
        <fullName evidence="2">PRC-barrel domain-containing protein</fullName>
    </submittedName>
</protein>
<dbReference type="InterPro" id="IPR027275">
    <property type="entry name" value="PRC-brl_dom"/>
</dbReference>
<feature type="domain" description="PRC-barrel" evidence="1">
    <location>
        <begin position="75"/>
        <end position="133"/>
    </location>
</feature>